<comment type="caution">
    <text evidence="11">The sequence shown here is derived from an EMBL/GenBank/DDBJ whole genome shotgun (WGS) entry which is preliminary data.</text>
</comment>
<dbReference type="PANTHER" id="PTHR43643">
    <property type="entry name" value="HISTIDINOL-PHOSPHATE AMINOTRANSFERASE 2"/>
    <property type="match status" value="1"/>
</dbReference>
<reference evidence="11 12" key="1">
    <citation type="submission" date="2023-07" db="EMBL/GenBank/DDBJ databases">
        <title>Sorghum-associated microbial communities from plants grown in Nebraska, USA.</title>
        <authorList>
            <person name="Schachtman D."/>
        </authorList>
    </citation>
    <scope>NUCLEOTIDE SEQUENCE [LARGE SCALE GENOMIC DNA]</scope>
    <source>
        <strain evidence="11 12">BE313</strain>
    </source>
</reference>
<sequence>MTHIPVHGGPDALGVPRFDFSTNSNACGPCPYALAAVQQADATRYPDPQYTAMKQQLAAFHGVAAQRIVLAASASEFIHRISAVHQRQRVYLPQHHYGDYLQAAQAWSLALSDAAQAQLLWACEPSSPLGQAHAGLPVLVDGLRADQQLVLDCAYAPLRLEGRASLDAAQRDRVWQMWTPNKALGLTGIRAAYAIAPLGADTAALQALCPSWPVGAHGVALLQAWCVSASQQWLAQSLVRLREWKARQLAVCKALGWECLPSDANFFCARPGGDDLPLRLQQLRACGIKLRDATSFGLPGYVRLGVLPPLAQDALVSAS</sequence>
<evidence type="ECO:0000256" key="1">
    <source>
        <dbReference type="ARBA" id="ARBA00005011"/>
    </source>
</evidence>
<keyword evidence="5" id="KW-0028">Amino-acid biosynthesis</keyword>
<evidence type="ECO:0000256" key="5">
    <source>
        <dbReference type="ARBA" id="ARBA00022605"/>
    </source>
</evidence>
<dbReference type="Gene3D" id="3.90.1150.10">
    <property type="entry name" value="Aspartate Aminotransferase, domain 1"/>
    <property type="match status" value="1"/>
</dbReference>
<proteinExistence type="inferred from homology"/>
<evidence type="ECO:0000313" key="12">
    <source>
        <dbReference type="Proteomes" id="UP001180487"/>
    </source>
</evidence>
<dbReference type="Pfam" id="PF00155">
    <property type="entry name" value="Aminotran_1_2"/>
    <property type="match status" value="1"/>
</dbReference>
<keyword evidence="6 11" id="KW-0808">Transferase</keyword>
<evidence type="ECO:0000256" key="7">
    <source>
        <dbReference type="ARBA" id="ARBA00022898"/>
    </source>
</evidence>
<dbReference type="PANTHER" id="PTHR43643:SF6">
    <property type="entry name" value="HISTIDINOL-PHOSPHATE AMINOTRANSFERASE"/>
    <property type="match status" value="1"/>
</dbReference>
<dbReference type="GO" id="GO:0004400">
    <property type="term" value="F:histidinol-phosphate transaminase activity"/>
    <property type="evidence" value="ECO:0007669"/>
    <property type="project" value="UniProtKB-EC"/>
</dbReference>
<evidence type="ECO:0000313" key="11">
    <source>
        <dbReference type="EMBL" id="MDR7376692.1"/>
    </source>
</evidence>
<dbReference type="RefSeq" id="WP_310371808.1">
    <property type="nucleotide sequence ID" value="NZ_JAVDXT010000001.1"/>
</dbReference>
<comment type="similarity">
    <text evidence="2">Belongs to the class-II pyridoxal-phosphate-dependent aminotransferase family. Histidinol-phosphate aminotransferase subfamily.</text>
</comment>
<gene>
    <name evidence="11" type="ORF">J2X19_001350</name>
</gene>
<keyword evidence="4 11" id="KW-0032">Aminotransferase</keyword>
<dbReference type="InterPro" id="IPR050106">
    <property type="entry name" value="HistidinolP_aminotransfase"/>
</dbReference>
<protein>
    <recommendedName>
        <fullName evidence="3">histidinol-phosphate transaminase</fullName>
        <ecNumber evidence="3">2.6.1.9</ecNumber>
    </recommendedName>
</protein>
<evidence type="ECO:0000256" key="8">
    <source>
        <dbReference type="ARBA" id="ARBA00023102"/>
    </source>
</evidence>
<dbReference type="InterPro" id="IPR004839">
    <property type="entry name" value="Aminotransferase_I/II_large"/>
</dbReference>
<comment type="catalytic activity">
    <reaction evidence="9">
        <text>L-histidinol phosphate + 2-oxoglutarate = 3-(imidazol-4-yl)-2-oxopropyl phosphate + L-glutamate</text>
        <dbReference type="Rhea" id="RHEA:23744"/>
        <dbReference type="ChEBI" id="CHEBI:16810"/>
        <dbReference type="ChEBI" id="CHEBI:29985"/>
        <dbReference type="ChEBI" id="CHEBI:57766"/>
        <dbReference type="ChEBI" id="CHEBI:57980"/>
        <dbReference type="EC" id="2.6.1.9"/>
    </reaction>
</comment>
<dbReference type="InterPro" id="IPR015421">
    <property type="entry name" value="PyrdxlP-dep_Trfase_major"/>
</dbReference>
<dbReference type="InterPro" id="IPR015422">
    <property type="entry name" value="PyrdxlP-dep_Trfase_small"/>
</dbReference>
<dbReference type="Proteomes" id="UP001180487">
    <property type="component" value="Unassembled WGS sequence"/>
</dbReference>
<keyword evidence="7" id="KW-0663">Pyridoxal phosphate</keyword>
<accession>A0ABU2C5T4</accession>
<feature type="domain" description="Aminotransferase class I/classII large" evidence="10">
    <location>
        <begin position="108"/>
        <end position="306"/>
    </location>
</feature>
<evidence type="ECO:0000256" key="9">
    <source>
        <dbReference type="ARBA" id="ARBA00047481"/>
    </source>
</evidence>
<organism evidence="11 12">
    <name type="scientific">Rhodoferax ferrireducens</name>
    <dbReference type="NCBI Taxonomy" id="192843"/>
    <lineage>
        <taxon>Bacteria</taxon>
        <taxon>Pseudomonadati</taxon>
        <taxon>Pseudomonadota</taxon>
        <taxon>Betaproteobacteria</taxon>
        <taxon>Burkholderiales</taxon>
        <taxon>Comamonadaceae</taxon>
        <taxon>Rhodoferax</taxon>
    </lineage>
</organism>
<evidence type="ECO:0000256" key="3">
    <source>
        <dbReference type="ARBA" id="ARBA00012748"/>
    </source>
</evidence>
<dbReference type="InterPro" id="IPR015424">
    <property type="entry name" value="PyrdxlP-dep_Trfase"/>
</dbReference>
<evidence type="ECO:0000259" key="10">
    <source>
        <dbReference type="Pfam" id="PF00155"/>
    </source>
</evidence>
<evidence type="ECO:0000256" key="6">
    <source>
        <dbReference type="ARBA" id="ARBA00022679"/>
    </source>
</evidence>
<name>A0ABU2C5T4_9BURK</name>
<dbReference type="SUPFAM" id="SSF53383">
    <property type="entry name" value="PLP-dependent transferases"/>
    <property type="match status" value="1"/>
</dbReference>
<dbReference type="EMBL" id="JAVDXT010000001">
    <property type="protein sequence ID" value="MDR7376692.1"/>
    <property type="molecule type" value="Genomic_DNA"/>
</dbReference>
<dbReference type="Gene3D" id="3.40.640.10">
    <property type="entry name" value="Type I PLP-dependent aspartate aminotransferase-like (Major domain)"/>
    <property type="match status" value="1"/>
</dbReference>
<evidence type="ECO:0000256" key="2">
    <source>
        <dbReference type="ARBA" id="ARBA00007970"/>
    </source>
</evidence>
<comment type="pathway">
    <text evidence="1">Amino-acid biosynthesis; L-histidine biosynthesis; L-histidine from 5-phospho-alpha-D-ribose 1-diphosphate: step 7/9.</text>
</comment>
<evidence type="ECO:0000256" key="4">
    <source>
        <dbReference type="ARBA" id="ARBA00022576"/>
    </source>
</evidence>
<keyword evidence="12" id="KW-1185">Reference proteome</keyword>
<dbReference type="EC" id="2.6.1.9" evidence="3"/>
<keyword evidence="8" id="KW-0368">Histidine biosynthesis</keyword>